<name>A0ABW1TTZ2_9BURK</name>
<dbReference type="RefSeq" id="WP_371437589.1">
    <property type="nucleotide sequence ID" value="NZ_JBHSRS010000012.1"/>
</dbReference>
<accession>A0ABW1TTZ2</accession>
<sequence>MNTTQPIACTLGADDLKARLDRIAELARQHLLTQRQEGGALHLLYAGAAAPQLKEIVSLEQQCCAFLKFEIAERAKVVELTITAPPDAGEFAGALFEHFSASAVAAVAPRCSTACSCQGAALTSPRSS</sequence>
<protein>
    <submittedName>
        <fullName evidence="1">Uncharacterized protein</fullName>
    </submittedName>
</protein>
<organism evidence="1 2">
    <name type="scientific">Polaromonas aquatica</name>
    <dbReference type="NCBI Taxonomy" id="332657"/>
    <lineage>
        <taxon>Bacteria</taxon>
        <taxon>Pseudomonadati</taxon>
        <taxon>Pseudomonadota</taxon>
        <taxon>Betaproteobacteria</taxon>
        <taxon>Burkholderiales</taxon>
        <taxon>Comamonadaceae</taxon>
        <taxon>Polaromonas</taxon>
    </lineage>
</organism>
<keyword evidence="2" id="KW-1185">Reference proteome</keyword>
<gene>
    <name evidence="1" type="ORF">ACFQND_03935</name>
</gene>
<evidence type="ECO:0000313" key="2">
    <source>
        <dbReference type="Proteomes" id="UP001596270"/>
    </source>
</evidence>
<comment type="caution">
    <text evidence="1">The sequence shown here is derived from an EMBL/GenBank/DDBJ whole genome shotgun (WGS) entry which is preliminary data.</text>
</comment>
<reference evidence="2" key="1">
    <citation type="journal article" date="2019" name="Int. J. Syst. Evol. Microbiol.">
        <title>The Global Catalogue of Microorganisms (GCM) 10K type strain sequencing project: providing services to taxonomists for standard genome sequencing and annotation.</title>
        <authorList>
            <consortium name="The Broad Institute Genomics Platform"/>
            <consortium name="The Broad Institute Genome Sequencing Center for Infectious Disease"/>
            <person name="Wu L."/>
            <person name="Ma J."/>
        </authorList>
    </citation>
    <scope>NUCLEOTIDE SEQUENCE [LARGE SCALE GENOMIC DNA]</scope>
    <source>
        <strain evidence="2">CCUG 39402</strain>
    </source>
</reference>
<dbReference type="Proteomes" id="UP001596270">
    <property type="component" value="Unassembled WGS sequence"/>
</dbReference>
<proteinExistence type="predicted"/>
<evidence type="ECO:0000313" key="1">
    <source>
        <dbReference type="EMBL" id="MFC6280379.1"/>
    </source>
</evidence>
<dbReference type="EMBL" id="JBHSRS010000012">
    <property type="protein sequence ID" value="MFC6280379.1"/>
    <property type="molecule type" value="Genomic_DNA"/>
</dbReference>